<dbReference type="GO" id="GO:0008168">
    <property type="term" value="F:methyltransferase activity"/>
    <property type="evidence" value="ECO:0007669"/>
    <property type="project" value="UniProtKB-KW"/>
</dbReference>
<dbReference type="RefSeq" id="WP_214362414.1">
    <property type="nucleotide sequence ID" value="NZ_JAEKFT010000017.1"/>
</dbReference>
<dbReference type="InterPro" id="IPR029063">
    <property type="entry name" value="SAM-dependent_MTases_sf"/>
</dbReference>
<dbReference type="GO" id="GO:0032259">
    <property type="term" value="P:methylation"/>
    <property type="evidence" value="ECO:0007669"/>
    <property type="project" value="UniProtKB-KW"/>
</dbReference>
<dbReference type="AlphaFoldDB" id="A0A944DCB3"/>
<evidence type="ECO:0000256" key="1">
    <source>
        <dbReference type="ARBA" id="ARBA00010815"/>
    </source>
</evidence>
<evidence type="ECO:0000256" key="4">
    <source>
        <dbReference type="ARBA" id="ARBA00022691"/>
    </source>
</evidence>
<organism evidence="7 8">
    <name type="scientific">Denitromonas iodatirespirans</name>
    <dbReference type="NCBI Taxonomy" id="2795389"/>
    <lineage>
        <taxon>Bacteria</taxon>
        <taxon>Pseudomonadati</taxon>
        <taxon>Pseudomonadota</taxon>
        <taxon>Betaproteobacteria</taxon>
        <taxon>Rhodocyclales</taxon>
        <taxon>Zoogloeaceae</taxon>
        <taxon>Denitromonas</taxon>
    </lineage>
</organism>
<name>A0A944DCB3_DENI1</name>
<keyword evidence="3" id="KW-0808">Transferase</keyword>
<gene>
    <name evidence="7" type="ORF">I8J34_14870</name>
</gene>
<dbReference type="SUPFAM" id="SSF53335">
    <property type="entry name" value="S-adenosyl-L-methionine-dependent methyltransferases"/>
    <property type="match status" value="1"/>
</dbReference>
<dbReference type="InterPro" id="IPR003333">
    <property type="entry name" value="CMAS"/>
</dbReference>
<proteinExistence type="inferred from homology"/>
<dbReference type="PANTHER" id="PTHR43667">
    <property type="entry name" value="CYCLOPROPANE-FATTY-ACYL-PHOSPHOLIPID SYNTHASE"/>
    <property type="match status" value="1"/>
</dbReference>
<dbReference type="PANTHER" id="PTHR43667:SF2">
    <property type="entry name" value="FATTY ACID C-METHYL TRANSFERASE"/>
    <property type="match status" value="1"/>
</dbReference>
<keyword evidence="8" id="KW-1185">Reference proteome</keyword>
<dbReference type="Proteomes" id="UP000694660">
    <property type="component" value="Unassembled WGS sequence"/>
</dbReference>
<evidence type="ECO:0000256" key="2">
    <source>
        <dbReference type="ARBA" id="ARBA00022603"/>
    </source>
</evidence>
<accession>A0A944DCB3</accession>
<evidence type="ECO:0000313" key="7">
    <source>
        <dbReference type="EMBL" id="MBT0962461.1"/>
    </source>
</evidence>
<keyword evidence="2 7" id="KW-0489">Methyltransferase</keyword>
<sequence length="411" mass="45278">MNLSEQTLDVGLAALPTRLPRRIRAVLDVLDGLEGGALAVRLPGAAPVTLGRGEIKAHWAIDDLAAFDRLIATGDIGLGESWMDGQWHTDDLPALLTLLARNRATLGRRVHGRAPSLVWHRLWHLARANTRRGSRKNIAAHYDLGNDFYRLWLDPSMTYSAACFADDDEALEDAQLRKYRRLLDALAVSPGQQILEIGCGWGGFAEVAVREYGCRVRALTLSPSQRDFALARAQAGGWADKVSVELCDYRDVTGRYDHIVSIEMIEAVGEAFWPTYYQQLSRCLAPGGKIMLQAITIDEALFPAYRRGTDFIQRYIFPGGMLPTPTRIGADAARAGLAVVAQTAFGADYARTLQRWSHALNAQRAAVQALGFDARFIRMWQFYLAYCEAGFLAGDIDVRHVGLAHAQAAGV</sequence>
<dbReference type="InterPro" id="IPR050723">
    <property type="entry name" value="CFA/CMAS"/>
</dbReference>
<evidence type="ECO:0000256" key="5">
    <source>
        <dbReference type="ARBA" id="ARBA00023098"/>
    </source>
</evidence>
<dbReference type="EMBL" id="JAEKFT010000017">
    <property type="protein sequence ID" value="MBT0962461.1"/>
    <property type="molecule type" value="Genomic_DNA"/>
</dbReference>
<comment type="caution">
    <text evidence="7">The sequence shown here is derived from an EMBL/GenBank/DDBJ whole genome shotgun (WGS) entry which is preliminary data.</text>
</comment>
<dbReference type="PIRSF" id="PIRSF003085">
    <property type="entry name" value="CMAS"/>
    <property type="match status" value="1"/>
</dbReference>
<dbReference type="CDD" id="cd02440">
    <property type="entry name" value="AdoMet_MTases"/>
    <property type="match status" value="1"/>
</dbReference>
<protein>
    <submittedName>
        <fullName evidence="7">Class I SAM-dependent methyltransferase</fullName>
    </submittedName>
</protein>
<evidence type="ECO:0000256" key="3">
    <source>
        <dbReference type="ARBA" id="ARBA00022679"/>
    </source>
</evidence>
<dbReference type="GO" id="GO:0008610">
    <property type="term" value="P:lipid biosynthetic process"/>
    <property type="evidence" value="ECO:0007669"/>
    <property type="project" value="InterPro"/>
</dbReference>
<comment type="similarity">
    <text evidence="1">Belongs to the CFA/CMAS family.</text>
</comment>
<feature type="active site" evidence="6">
    <location>
        <position position="387"/>
    </location>
</feature>
<dbReference type="Gene3D" id="3.40.50.150">
    <property type="entry name" value="Vaccinia Virus protein VP39"/>
    <property type="match status" value="1"/>
</dbReference>
<keyword evidence="5" id="KW-0443">Lipid metabolism</keyword>
<keyword evidence="4" id="KW-0949">S-adenosyl-L-methionine</keyword>
<evidence type="ECO:0000256" key="6">
    <source>
        <dbReference type="PIRSR" id="PIRSR003085-1"/>
    </source>
</evidence>
<reference evidence="8" key="1">
    <citation type="journal article" date="2022" name="ISME J.">
        <title>Genetic and phylogenetic analysis of dissimilatory iodate-reducing bacteria identifies potential niches across the world's oceans.</title>
        <authorList>
            <person name="Reyes-Umana V."/>
            <person name="Henning Z."/>
            <person name="Lee K."/>
            <person name="Barnum T.P."/>
            <person name="Coates J.D."/>
        </authorList>
    </citation>
    <scope>NUCLEOTIDE SEQUENCE [LARGE SCALE GENOMIC DNA]</scope>
    <source>
        <strain evidence="8">IR12</strain>
    </source>
</reference>
<dbReference type="Pfam" id="PF02353">
    <property type="entry name" value="CMAS"/>
    <property type="match status" value="1"/>
</dbReference>
<evidence type="ECO:0000313" key="8">
    <source>
        <dbReference type="Proteomes" id="UP000694660"/>
    </source>
</evidence>